<evidence type="ECO:0000256" key="2">
    <source>
        <dbReference type="ARBA" id="ARBA00024446"/>
    </source>
</evidence>
<dbReference type="NCBIfam" id="TIGR04502">
    <property type="entry name" value="microcomp_EutL"/>
    <property type="match status" value="1"/>
</dbReference>
<comment type="subcellular location">
    <subcellularLocation>
        <location evidence="1">Bacterial microcompartment</location>
    </subcellularLocation>
</comment>
<comment type="caution">
    <text evidence="4">The sequence shown here is derived from an EMBL/GenBank/DDBJ whole genome shotgun (WGS) entry which is preliminary data.</text>
</comment>
<dbReference type="InterPro" id="IPR009193">
    <property type="entry name" value="EutL_PduB"/>
</dbReference>
<dbReference type="InterPro" id="IPR000249">
    <property type="entry name" value="BMC_dom"/>
</dbReference>
<keyword evidence="2" id="KW-1283">Bacterial microcompartment</keyword>
<evidence type="ECO:0000313" key="4">
    <source>
        <dbReference type="EMBL" id="GGP12877.1"/>
    </source>
</evidence>
<dbReference type="SMART" id="SM00877">
    <property type="entry name" value="BMC"/>
    <property type="match status" value="2"/>
</dbReference>
<dbReference type="InterPro" id="IPR037233">
    <property type="entry name" value="CcmK-like_sf"/>
</dbReference>
<dbReference type="InterPro" id="IPR030983">
    <property type="entry name" value="EutL"/>
</dbReference>
<feature type="domain" description="BMC circularly permuted" evidence="3">
    <location>
        <begin position="1"/>
        <end position="110"/>
    </location>
</feature>
<evidence type="ECO:0000259" key="3">
    <source>
        <dbReference type="PROSITE" id="PS51931"/>
    </source>
</evidence>
<evidence type="ECO:0000256" key="1">
    <source>
        <dbReference type="ARBA" id="ARBA00024322"/>
    </source>
</evidence>
<accession>A0ABQ2NXN8</accession>
<evidence type="ECO:0000313" key="5">
    <source>
        <dbReference type="Proteomes" id="UP000641206"/>
    </source>
</evidence>
<keyword evidence="5" id="KW-1185">Reference proteome</keyword>
<dbReference type="Proteomes" id="UP000641206">
    <property type="component" value="Unassembled WGS sequence"/>
</dbReference>
<name>A0ABQ2NXN8_9BACI</name>
<dbReference type="NCBIfam" id="NF011934">
    <property type="entry name" value="PRK15405.1"/>
    <property type="match status" value="1"/>
</dbReference>
<dbReference type="Pfam" id="PF00936">
    <property type="entry name" value="BMC"/>
    <property type="match status" value="1"/>
</dbReference>
<reference evidence="5" key="1">
    <citation type="journal article" date="2019" name="Int. J. Syst. Evol. Microbiol.">
        <title>The Global Catalogue of Microorganisms (GCM) 10K type strain sequencing project: providing services to taxonomists for standard genome sequencing and annotation.</title>
        <authorList>
            <consortium name="The Broad Institute Genomics Platform"/>
            <consortium name="The Broad Institute Genome Sequencing Center for Infectious Disease"/>
            <person name="Wu L."/>
            <person name="Ma J."/>
        </authorList>
    </citation>
    <scope>NUCLEOTIDE SEQUENCE [LARGE SCALE GENOMIC DNA]</scope>
    <source>
        <strain evidence="5">CGMCC 1.7693</strain>
    </source>
</reference>
<dbReference type="SUPFAM" id="SSF143414">
    <property type="entry name" value="CcmK-like"/>
    <property type="match status" value="1"/>
</dbReference>
<dbReference type="CDD" id="cd07050">
    <property type="entry name" value="BMC_EutL_repeat2"/>
    <property type="match status" value="1"/>
</dbReference>
<feature type="domain" description="BMC circularly permuted" evidence="3">
    <location>
        <begin position="111"/>
        <end position="217"/>
    </location>
</feature>
<gene>
    <name evidence="4" type="ORF">GCM10011346_30620</name>
</gene>
<dbReference type="PIRSF" id="PIRSF012290">
    <property type="entry name" value="EutL_PduB"/>
    <property type="match status" value="1"/>
</dbReference>
<dbReference type="RefSeq" id="WP_188735216.1">
    <property type="nucleotide sequence ID" value="NZ_BMLW01000009.1"/>
</dbReference>
<dbReference type="EMBL" id="BMLW01000009">
    <property type="protein sequence ID" value="GGP12877.1"/>
    <property type="molecule type" value="Genomic_DNA"/>
</dbReference>
<dbReference type="InterPro" id="IPR044870">
    <property type="entry name" value="BMC_CP"/>
</dbReference>
<dbReference type="Gene3D" id="3.30.70.1710">
    <property type="match status" value="2"/>
</dbReference>
<proteinExistence type="predicted"/>
<protein>
    <submittedName>
        <fullName evidence="4">Microcompartment protein EutL</fullName>
    </submittedName>
</protein>
<organism evidence="4 5">
    <name type="scientific">Oceanobacillus neutriphilus</name>
    <dbReference type="NCBI Taxonomy" id="531815"/>
    <lineage>
        <taxon>Bacteria</taxon>
        <taxon>Bacillati</taxon>
        <taxon>Bacillota</taxon>
        <taxon>Bacilli</taxon>
        <taxon>Bacillales</taxon>
        <taxon>Bacillaceae</taxon>
        <taxon>Oceanobacillus</taxon>
    </lineage>
</organism>
<dbReference type="PROSITE" id="PS51931">
    <property type="entry name" value="BMC_CP"/>
    <property type="match status" value="2"/>
</dbReference>
<sequence>MKDDAIYAQVLGVKLISNVDAHLAEELKLLPNQRSIGILTGDIDDVVYTALDEATKKADVEVVYAESMYAGADNATTKLTGEVIGILAGYNPEEVRSGLDAAISYIENDAYFVSANEDDSIPYFAHLVSRTGTFLSKQANITEGEAIAYLIAPPLEAVYALDMALKSADVRLAAFFGPPSETNFGGALLTGSQSACHAACEAFAHAVNDVADNPKGY</sequence>